<evidence type="ECO:0000256" key="10">
    <source>
        <dbReference type="RuleBase" id="RU000304"/>
    </source>
</evidence>
<feature type="compositionally biased region" description="Polar residues" evidence="11">
    <location>
        <begin position="44"/>
        <end position="55"/>
    </location>
</feature>
<dbReference type="InterPro" id="IPR017441">
    <property type="entry name" value="Protein_kinase_ATP_BS"/>
</dbReference>
<evidence type="ECO:0000313" key="13">
    <source>
        <dbReference type="EMBL" id="TKR58883.1"/>
    </source>
</evidence>
<evidence type="ECO:0000256" key="1">
    <source>
        <dbReference type="ARBA" id="ARBA00004236"/>
    </source>
</evidence>
<dbReference type="AlphaFoldDB" id="A0A4U5LS89"/>
<dbReference type="GO" id="GO:0004674">
    <property type="term" value="F:protein serine/threonine kinase activity"/>
    <property type="evidence" value="ECO:0007669"/>
    <property type="project" value="UniProtKB-KW"/>
</dbReference>
<dbReference type="InterPro" id="IPR057188">
    <property type="entry name" value="DUF7866"/>
</dbReference>
<protein>
    <recommendedName>
        <fullName evidence="2">non-specific serine/threonine protein kinase</fullName>
        <ecNumber evidence="2">2.7.11.1</ecNumber>
    </recommendedName>
</protein>
<dbReference type="FunFam" id="3.30.200.20:FF:000228">
    <property type="entry name" value="Serine/threonine-protein kinase BIK1"/>
    <property type="match status" value="1"/>
</dbReference>
<comment type="similarity">
    <text evidence="10">Belongs to the protein kinase superfamily.</text>
</comment>
<evidence type="ECO:0000256" key="5">
    <source>
        <dbReference type="ARBA" id="ARBA00022679"/>
    </source>
</evidence>
<dbReference type="EC" id="2.7.11.1" evidence="2"/>
<dbReference type="InterPro" id="IPR008271">
    <property type="entry name" value="Ser/Thr_kinase_AS"/>
</dbReference>
<proteinExistence type="inferred from homology"/>
<dbReference type="SUPFAM" id="SSF56112">
    <property type="entry name" value="Protein kinase-like (PK-like)"/>
    <property type="match status" value="1"/>
</dbReference>
<dbReference type="InterPro" id="IPR000719">
    <property type="entry name" value="Prot_kinase_dom"/>
</dbReference>
<dbReference type="PROSITE" id="PS00108">
    <property type="entry name" value="PROTEIN_KINASE_ST"/>
    <property type="match status" value="1"/>
</dbReference>
<dbReference type="Pfam" id="PF25268">
    <property type="entry name" value="DUF7866"/>
    <property type="match status" value="1"/>
</dbReference>
<dbReference type="InterPro" id="IPR050823">
    <property type="entry name" value="Plant_Ser_Thr_Prot_Kinase"/>
</dbReference>
<dbReference type="PANTHER" id="PTHR45621">
    <property type="entry name" value="OS01G0588500 PROTEIN-RELATED"/>
    <property type="match status" value="1"/>
</dbReference>
<dbReference type="EMBL" id="RCHU01001280">
    <property type="protein sequence ID" value="TKR58883.1"/>
    <property type="molecule type" value="Genomic_DNA"/>
</dbReference>
<name>A0A4U5LS89_POPAL</name>
<evidence type="ECO:0000256" key="4">
    <source>
        <dbReference type="ARBA" id="ARBA00022527"/>
    </source>
</evidence>
<accession>A0A4U5LS89</accession>
<keyword evidence="7" id="KW-0418">Kinase</keyword>
<reference evidence="13" key="1">
    <citation type="submission" date="2018-10" db="EMBL/GenBank/DDBJ databases">
        <title>Population genomic analysis revealed the cold adaptation of white poplar.</title>
        <authorList>
            <person name="Liu Y.-J."/>
        </authorList>
    </citation>
    <scope>NUCLEOTIDE SEQUENCE [LARGE SCALE GENOMIC DNA]</scope>
    <source>
        <strain evidence="13">PAL-ZL1</strain>
    </source>
</reference>
<evidence type="ECO:0000256" key="3">
    <source>
        <dbReference type="ARBA" id="ARBA00022475"/>
    </source>
</evidence>
<organism evidence="13">
    <name type="scientific">Populus alba</name>
    <name type="common">White poplar</name>
    <dbReference type="NCBI Taxonomy" id="43335"/>
    <lineage>
        <taxon>Eukaryota</taxon>
        <taxon>Viridiplantae</taxon>
        <taxon>Streptophyta</taxon>
        <taxon>Embryophyta</taxon>
        <taxon>Tracheophyta</taxon>
        <taxon>Spermatophyta</taxon>
        <taxon>Magnoliopsida</taxon>
        <taxon>eudicotyledons</taxon>
        <taxon>Gunneridae</taxon>
        <taxon>Pentapetalae</taxon>
        <taxon>rosids</taxon>
        <taxon>fabids</taxon>
        <taxon>Malpighiales</taxon>
        <taxon>Salicaceae</taxon>
        <taxon>Saliceae</taxon>
        <taxon>Populus</taxon>
    </lineage>
</organism>
<keyword evidence="5" id="KW-0808">Transferase</keyword>
<evidence type="ECO:0000256" key="6">
    <source>
        <dbReference type="ARBA" id="ARBA00022741"/>
    </source>
</evidence>
<feature type="region of interest" description="Disordered" evidence="11">
    <location>
        <begin position="29"/>
        <end position="56"/>
    </location>
</feature>
<keyword evidence="3" id="KW-1003">Cell membrane</keyword>
<evidence type="ECO:0000256" key="9">
    <source>
        <dbReference type="PROSITE-ProRule" id="PRU10141"/>
    </source>
</evidence>
<evidence type="ECO:0000256" key="2">
    <source>
        <dbReference type="ARBA" id="ARBA00012513"/>
    </source>
</evidence>
<dbReference type="Gene3D" id="3.30.200.20">
    <property type="entry name" value="Phosphorylase Kinase, domain 1"/>
    <property type="match status" value="1"/>
</dbReference>
<dbReference type="InterPro" id="IPR011009">
    <property type="entry name" value="Kinase-like_dom_sf"/>
</dbReference>
<sequence>MGNCGTREESAVVSTVQVQQQLHILSSSTSIKNGQSDKKHTRSISDLSDPTSTPRNFEDSRKNALLYTHVIAFTLYELETITKSFRSDYILGEGGFGTVYKGYIDENVRVGLKSIPVAVKVLNREGLQGHREWLTEVNFLGQLRHPNLVKLIGYCCEDDHRLLVYEFMFRGSLENHLFRKATVPLSWATRMMIALGAAKGLAFLHNAERPVIYRDFKTSNILLDSSLVDWARPKLNDKRKLLQIIDPRLENQYSVRAAQKACSLAYYCLSQNPKARPLMSDVVETLEPLQCSNDGANGVSSSSLTPTLTGSASAFAMGGVPDYRMRRFTNNVVPGSSCRSPNPNCSPGGPAACRLLHASSLACQPTYMIEMNYSTKLAVSVLAILLLISGPAVEASPENTSLSSTAGEFRPMEAAEYRVIGRKGEDDLWRRRLAPFQLCLLCKCCAGAATTTCATMSCCFGIDCRLPNKPYGVCAFVPKTCNCTSCATV</sequence>
<evidence type="ECO:0000259" key="12">
    <source>
        <dbReference type="PROSITE" id="PS50011"/>
    </source>
</evidence>
<dbReference type="GO" id="GO:0005886">
    <property type="term" value="C:plasma membrane"/>
    <property type="evidence" value="ECO:0007669"/>
    <property type="project" value="UniProtKB-SubCell"/>
</dbReference>
<dbReference type="GO" id="GO:0005524">
    <property type="term" value="F:ATP binding"/>
    <property type="evidence" value="ECO:0007669"/>
    <property type="project" value="UniProtKB-UniRule"/>
</dbReference>
<keyword evidence="6 9" id="KW-0547">Nucleotide-binding</keyword>
<dbReference type="Gene3D" id="1.10.510.10">
    <property type="entry name" value="Transferase(Phosphotransferase) domain 1"/>
    <property type="match status" value="2"/>
</dbReference>
<keyword evidence="4 10" id="KW-0723">Serine/threonine-protein kinase</keyword>
<keyword evidence="3" id="KW-0472">Membrane</keyword>
<dbReference type="PROSITE" id="PS00107">
    <property type="entry name" value="PROTEIN_KINASE_ATP"/>
    <property type="match status" value="1"/>
</dbReference>
<keyword evidence="8 9" id="KW-0067">ATP-binding</keyword>
<dbReference type="InterPro" id="IPR001245">
    <property type="entry name" value="Ser-Thr/Tyr_kinase_cat_dom"/>
</dbReference>
<dbReference type="Pfam" id="PF07714">
    <property type="entry name" value="PK_Tyr_Ser-Thr"/>
    <property type="match status" value="1"/>
</dbReference>
<evidence type="ECO:0000256" key="11">
    <source>
        <dbReference type="SAM" id="MobiDB-lite"/>
    </source>
</evidence>
<dbReference type="STRING" id="43335.A0A4U5LS89"/>
<feature type="domain" description="Protein kinase" evidence="12">
    <location>
        <begin position="85"/>
        <end position="489"/>
    </location>
</feature>
<comment type="caution">
    <text evidence="13">The sequence shown here is derived from an EMBL/GenBank/DDBJ whole genome shotgun (WGS) entry which is preliminary data.</text>
</comment>
<evidence type="ECO:0000256" key="7">
    <source>
        <dbReference type="ARBA" id="ARBA00022777"/>
    </source>
</evidence>
<gene>
    <name evidence="13" type="ORF">D5086_0000327880</name>
</gene>
<dbReference type="PROSITE" id="PS50011">
    <property type="entry name" value="PROTEIN_KINASE_DOM"/>
    <property type="match status" value="1"/>
</dbReference>
<feature type="binding site" evidence="9">
    <location>
        <position position="120"/>
    </location>
    <ligand>
        <name>ATP</name>
        <dbReference type="ChEBI" id="CHEBI:30616"/>
    </ligand>
</feature>
<evidence type="ECO:0000256" key="8">
    <source>
        <dbReference type="ARBA" id="ARBA00022840"/>
    </source>
</evidence>
<comment type="subcellular location">
    <subcellularLocation>
        <location evidence="1">Cell membrane</location>
    </subcellularLocation>
</comment>